<dbReference type="OrthoDB" id="153872at2759"/>
<comment type="caution">
    <text evidence="3">The sequence shown here is derived from an EMBL/GenBank/DDBJ whole genome shotgun (WGS) entry which is preliminary data.</text>
</comment>
<protein>
    <submittedName>
        <fullName evidence="3">LUC7-domain-containing protein</fullName>
    </submittedName>
</protein>
<feature type="compositionally biased region" description="Basic and acidic residues" evidence="2">
    <location>
        <begin position="231"/>
        <end position="288"/>
    </location>
</feature>
<dbReference type="AlphaFoldDB" id="A0A1Y2AHQ5"/>
<dbReference type="STRING" id="1754190.A0A1Y2AHQ5"/>
<organism evidence="3 4">
    <name type="scientific">Neocallimastix californiae</name>
    <dbReference type="NCBI Taxonomy" id="1754190"/>
    <lineage>
        <taxon>Eukaryota</taxon>
        <taxon>Fungi</taxon>
        <taxon>Fungi incertae sedis</taxon>
        <taxon>Chytridiomycota</taxon>
        <taxon>Chytridiomycota incertae sedis</taxon>
        <taxon>Neocallimastigomycetes</taxon>
        <taxon>Neocallimastigales</taxon>
        <taxon>Neocallimastigaceae</taxon>
        <taxon>Neocallimastix</taxon>
    </lineage>
</organism>
<evidence type="ECO:0000313" key="4">
    <source>
        <dbReference type="Proteomes" id="UP000193920"/>
    </source>
</evidence>
<sequence length="296" mass="35576">MDFQRQILKGLMNPYVPSSQRRFTDDEVCKHYLAGGFCPSELFVNTKSDLGPCDKIHDEHLREEYLKNSENDRYGWERDFYEYLQSLVNDLDRKIRRGKERVEMKVEESATSKDEREEKTILLEDKIETIVKEIEKAGKAGNIKEAVKQLKLLEEKNTELATLKGERADPKVKKAMEVCEVCGAILVVNDSSQRLDAHLQGKQHSGYKRIREALEQNKELIEKLNKNRDHRRDYDYRHGSSRDRERSRDRDRDRERSRSSRDRDHDRSRRDYHDYRRYDRRSSRDRYRSRSPRRYR</sequence>
<reference evidence="3 4" key="1">
    <citation type="submission" date="2016-08" db="EMBL/GenBank/DDBJ databases">
        <title>A Parts List for Fungal Cellulosomes Revealed by Comparative Genomics.</title>
        <authorList>
            <consortium name="DOE Joint Genome Institute"/>
            <person name="Haitjema C.H."/>
            <person name="Gilmore S.P."/>
            <person name="Henske J.K."/>
            <person name="Solomon K.V."/>
            <person name="De Groot R."/>
            <person name="Kuo A."/>
            <person name="Mondo S.J."/>
            <person name="Salamov A.A."/>
            <person name="Labutti K."/>
            <person name="Zhao Z."/>
            <person name="Chiniquy J."/>
            <person name="Barry K."/>
            <person name="Brewer H.M."/>
            <person name="Purvine S.O."/>
            <person name="Wright A.T."/>
            <person name="Boxma B."/>
            <person name="Van Alen T."/>
            <person name="Hackstein J.H."/>
            <person name="Baker S.E."/>
            <person name="Grigoriev I.V."/>
            <person name="O'Malley M.A."/>
        </authorList>
    </citation>
    <scope>NUCLEOTIDE SEQUENCE [LARGE SCALE GENOMIC DNA]</scope>
    <source>
        <strain evidence="3 4">G1</strain>
    </source>
</reference>
<dbReference type="GO" id="GO:0003729">
    <property type="term" value="F:mRNA binding"/>
    <property type="evidence" value="ECO:0007669"/>
    <property type="project" value="InterPro"/>
</dbReference>
<name>A0A1Y2AHQ5_9FUNG</name>
<evidence type="ECO:0000313" key="3">
    <source>
        <dbReference type="EMBL" id="ORY22002.1"/>
    </source>
</evidence>
<dbReference type="Proteomes" id="UP000193920">
    <property type="component" value="Unassembled WGS sequence"/>
</dbReference>
<gene>
    <name evidence="3" type="ORF">LY90DRAFT_676028</name>
</gene>
<proteinExistence type="inferred from homology"/>
<evidence type="ECO:0000256" key="1">
    <source>
        <dbReference type="ARBA" id="ARBA00005655"/>
    </source>
</evidence>
<keyword evidence="4" id="KW-1185">Reference proteome</keyword>
<dbReference type="Pfam" id="PF03194">
    <property type="entry name" value="LUC7"/>
    <property type="match status" value="1"/>
</dbReference>
<dbReference type="GO" id="GO:0005685">
    <property type="term" value="C:U1 snRNP"/>
    <property type="evidence" value="ECO:0007669"/>
    <property type="project" value="InterPro"/>
</dbReference>
<dbReference type="PANTHER" id="PTHR12375">
    <property type="entry name" value="RNA-BINDING PROTEIN LUC7-RELATED"/>
    <property type="match status" value="1"/>
</dbReference>
<dbReference type="InterPro" id="IPR004882">
    <property type="entry name" value="Luc7-rel"/>
</dbReference>
<comment type="similarity">
    <text evidence="1">Belongs to the Luc7 family.</text>
</comment>
<feature type="region of interest" description="Disordered" evidence="2">
    <location>
        <begin position="231"/>
        <end position="296"/>
    </location>
</feature>
<dbReference type="EMBL" id="MCOG01000254">
    <property type="protein sequence ID" value="ORY22002.1"/>
    <property type="molecule type" value="Genomic_DNA"/>
</dbReference>
<accession>A0A1Y2AHQ5</accession>
<dbReference type="GO" id="GO:0006376">
    <property type="term" value="P:mRNA splice site recognition"/>
    <property type="evidence" value="ECO:0007669"/>
    <property type="project" value="InterPro"/>
</dbReference>
<evidence type="ECO:0000256" key="2">
    <source>
        <dbReference type="SAM" id="MobiDB-lite"/>
    </source>
</evidence>